<organism evidence="1 2">
    <name type="scientific">Candidatus Onthousia excrementipullorum</name>
    <dbReference type="NCBI Taxonomy" id="2840884"/>
    <lineage>
        <taxon>Bacteria</taxon>
        <taxon>Bacillati</taxon>
        <taxon>Bacillota</taxon>
        <taxon>Bacilli</taxon>
        <taxon>Candidatus Onthousia</taxon>
    </lineage>
</organism>
<proteinExistence type="predicted"/>
<sequence>MDLITEEIKESKNFQILSKVFSYHYTNKDNIEPIILYNEFKEVLTNFIEEIMRYYLIKMDFADYRGKEPKVKIVDFNGNTNGDYHYNMIRLDETIPWNIFKGNILVFFDICHELIHFKYDTDLNAGVINKNIVRAAKETLIRHEAETTAPIFKYDYYSDNYKFDSEEKLANMEGVDLFREIIKYMNITLNKEDDLKLLNISTNNRLQYHNYLRDFRSNIRFNNFFWDFEEAFDFLIRQNPGWYNRFPQLQIEYYQDEEGKVRKRTTEELQRLSEKEEDKDVKEYIQSILVSTDYKRLSDDGFKQKKLSLKIPHNKYYKISNANQ</sequence>
<reference evidence="1" key="1">
    <citation type="submission" date="2020-10" db="EMBL/GenBank/DDBJ databases">
        <authorList>
            <person name="Gilroy R."/>
        </authorList>
    </citation>
    <scope>NUCLEOTIDE SEQUENCE</scope>
    <source>
        <strain evidence="1">CHK184-20233</strain>
    </source>
</reference>
<name>A0A9D1DSU8_9FIRM</name>
<protein>
    <submittedName>
        <fullName evidence="1">Uncharacterized protein</fullName>
    </submittedName>
</protein>
<dbReference type="AlphaFoldDB" id="A0A9D1DSU8"/>
<accession>A0A9D1DSU8</accession>
<dbReference type="Proteomes" id="UP000824232">
    <property type="component" value="Unassembled WGS sequence"/>
</dbReference>
<evidence type="ECO:0000313" key="1">
    <source>
        <dbReference type="EMBL" id="HIR58470.1"/>
    </source>
</evidence>
<gene>
    <name evidence="1" type="ORF">IAB38_00300</name>
</gene>
<evidence type="ECO:0000313" key="2">
    <source>
        <dbReference type="Proteomes" id="UP000824232"/>
    </source>
</evidence>
<dbReference type="EMBL" id="DVHC01000003">
    <property type="protein sequence ID" value="HIR58470.1"/>
    <property type="molecule type" value="Genomic_DNA"/>
</dbReference>
<reference evidence="1" key="2">
    <citation type="journal article" date="2021" name="PeerJ">
        <title>Extensive microbial diversity within the chicken gut microbiome revealed by metagenomics and culture.</title>
        <authorList>
            <person name="Gilroy R."/>
            <person name="Ravi A."/>
            <person name="Getino M."/>
            <person name="Pursley I."/>
            <person name="Horton D.L."/>
            <person name="Alikhan N.F."/>
            <person name="Baker D."/>
            <person name="Gharbi K."/>
            <person name="Hall N."/>
            <person name="Watson M."/>
            <person name="Adriaenssens E.M."/>
            <person name="Foster-Nyarko E."/>
            <person name="Jarju S."/>
            <person name="Secka A."/>
            <person name="Antonio M."/>
            <person name="Oren A."/>
            <person name="Chaudhuri R.R."/>
            <person name="La Ragione R."/>
            <person name="Hildebrand F."/>
            <person name="Pallen M.J."/>
        </authorList>
    </citation>
    <scope>NUCLEOTIDE SEQUENCE</scope>
    <source>
        <strain evidence="1">CHK184-20233</strain>
    </source>
</reference>
<comment type="caution">
    <text evidence="1">The sequence shown here is derived from an EMBL/GenBank/DDBJ whole genome shotgun (WGS) entry which is preliminary data.</text>
</comment>